<dbReference type="EMBL" id="CP092900">
    <property type="protein sequence ID" value="UTC24228.1"/>
    <property type="molecule type" value="Genomic_DNA"/>
</dbReference>
<protein>
    <submittedName>
        <fullName evidence="7">Trypsin-like peptidase domain-containing protein</fullName>
    </submittedName>
</protein>
<keyword evidence="2" id="KW-0645">Protease</keyword>
<evidence type="ECO:0000256" key="4">
    <source>
        <dbReference type="ARBA" id="ARBA00022825"/>
    </source>
</evidence>
<dbReference type="Pfam" id="PF00595">
    <property type="entry name" value="PDZ"/>
    <property type="match status" value="1"/>
</dbReference>
<organism evidence="7 8">
    <name type="scientific">Candidatus Comchoanobacter bicostacola</name>
    <dbReference type="NCBI Taxonomy" id="2919598"/>
    <lineage>
        <taxon>Bacteria</taxon>
        <taxon>Pseudomonadati</taxon>
        <taxon>Pseudomonadota</taxon>
        <taxon>Gammaproteobacteria</taxon>
        <taxon>Candidatus Comchoanobacterales</taxon>
        <taxon>Candidatus Comchoanobacteraceae</taxon>
        <taxon>Candidatus Comchoanobacter</taxon>
    </lineage>
</organism>
<dbReference type="SUPFAM" id="SSF50494">
    <property type="entry name" value="Trypsin-like serine proteases"/>
    <property type="match status" value="1"/>
</dbReference>
<dbReference type="Gene3D" id="2.30.42.10">
    <property type="match status" value="2"/>
</dbReference>
<dbReference type="Pfam" id="PF13180">
    <property type="entry name" value="PDZ_2"/>
    <property type="match status" value="1"/>
</dbReference>
<evidence type="ECO:0000256" key="2">
    <source>
        <dbReference type="ARBA" id="ARBA00022670"/>
    </source>
</evidence>
<keyword evidence="4" id="KW-0720">Serine protease</keyword>
<dbReference type="PROSITE" id="PS50106">
    <property type="entry name" value="PDZ"/>
    <property type="match status" value="2"/>
</dbReference>
<dbReference type="InterPro" id="IPR009003">
    <property type="entry name" value="Peptidase_S1_PA"/>
</dbReference>
<feature type="chain" id="PRO_5046289056" evidence="5">
    <location>
        <begin position="18"/>
        <end position="419"/>
    </location>
</feature>
<dbReference type="Pfam" id="PF13365">
    <property type="entry name" value="Trypsin_2"/>
    <property type="match status" value="1"/>
</dbReference>
<dbReference type="SMART" id="SM00228">
    <property type="entry name" value="PDZ"/>
    <property type="match status" value="2"/>
</dbReference>
<evidence type="ECO:0000313" key="7">
    <source>
        <dbReference type="EMBL" id="UTC24228.1"/>
    </source>
</evidence>
<evidence type="ECO:0000259" key="6">
    <source>
        <dbReference type="PROSITE" id="PS50106"/>
    </source>
</evidence>
<dbReference type="InterPro" id="IPR001478">
    <property type="entry name" value="PDZ"/>
</dbReference>
<dbReference type="RefSeq" id="WP_258568013.1">
    <property type="nucleotide sequence ID" value="NZ_CP092900.1"/>
</dbReference>
<reference evidence="7 8" key="1">
    <citation type="journal article" date="2022" name="Nat. Microbiol.">
        <title>The microbiome of a bacterivorous marine choanoflagellate contains a resource-demanding obligate bacterial associate.</title>
        <authorList>
            <person name="Needham D.M."/>
            <person name="Poirier C."/>
            <person name="Bachy C."/>
            <person name="George E.E."/>
            <person name="Wilken S."/>
            <person name="Yung C.C.M."/>
            <person name="Limardo A.J."/>
            <person name="Morando M."/>
            <person name="Sudek L."/>
            <person name="Malmstrom R.R."/>
            <person name="Keeling P.J."/>
            <person name="Santoro A.E."/>
            <person name="Worden A.Z."/>
        </authorList>
    </citation>
    <scope>NUCLEOTIDE SEQUENCE [LARGE SCALE GENOMIC DNA]</scope>
    <source>
        <strain evidence="7 8">Comchoano-1</strain>
    </source>
</reference>
<dbReference type="PRINTS" id="PR00834">
    <property type="entry name" value="PROTEASES2C"/>
</dbReference>
<keyword evidence="8" id="KW-1185">Reference proteome</keyword>
<sequence>MKHILTAVVFAFTITLAQSDSNIASTASDSVVSIYVEYPQMNAYGSPAQAFGTGVVLSDDGYIITNNHVISHANNVVVQTNGGHRAYAQVVASAPDFDIAIVKIDPASREPLRPIQFAKTQNISVGDQVAAVGNAFGFDQTYTQGVVSKVDRNISLGSRVQSFTQVDCAVNPGNSGGPLLNKQGELIGIVTGIYGPKLQTSFNIGIALAIPVDVVQPVVNQLLKNGSATPGWLGIASQKLTPELESAFAKNHIAHGVLVSEVLPGSPAAKAKLKPTDIITQINHIPVQSPHHLSSLVTALGSNATLDINYIRDDQPSSLRLKTGHPGNYSPPSTHGPYGFSMTEQAHAQLGGATHRGVYINDIAPQSPAALNGLTIGDKVVSINNKKLTKLEDVSAHHANESPQIMEIERNQRTFFVSL</sequence>
<comment type="similarity">
    <text evidence="1">Belongs to the peptidase S1C family.</text>
</comment>
<dbReference type="InterPro" id="IPR001940">
    <property type="entry name" value="Peptidase_S1C"/>
</dbReference>
<evidence type="ECO:0000313" key="8">
    <source>
        <dbReference type="Proteomes" id="UP001055955"/>
    </source>
</evidence>
<dbReference type="PANTHER" id="PTHR22939:SF129">
    <property type="entry name" value="SERINE PROTEASE HTRA2, MITOCHONDRIAL"/>
    <property type="match status" value="1"/>
</dbReference>
<dbReference type="Gene3D" id="2.40.10.120">
    <property type="match status" value="1"/>
</dbReference>
<gene>
    <name evidence="7" type="ORF">MMH89_03195</name>
</gene>
<feature type="domain" description="PDZ" evidence="6">
    <location>
        <begin position="219"/>
        <end position="314"/>
    </location>
</feature>
<proteinExistence type="inferred from homology"/>
<feature type="signal peptide" evidence="5">
    <location>
        <begin position="1"/>
        <end position="17"/>
    </location>
</feature>
<evidence type="ECO:0000256" key="5">
    <source>
        <dbReference type="SAM" id="SignalP"/>
    </source>
</evidence>
<evidence type="ECO:0000256" key="3">
    <source>
        <dbReference type="ARBA" id="ARBA00022801"/>
    </source>
</evidence>
<dbReference type="PANTHER" id="PTHR22939">
    <property type="entry name" value="SERINE PROTEASE FAMILY S1C HTRA-RELATED"/>
    <property type="match status" value="1"/>
</dbReference>
<evidence type="ECO:0000256" key="1">
    <source>
        <dbReference type="ARBA" id="ARBA00010541"/>
    </source>
</evidence>
<name>A0ABY5DHU0_9GAMM</name>
<accession>A0ABY5DHU0</accession>
<keyword evidence="5" id="KW-0732">Signal</keyword>
<dbReference type="Proteomes" id="UP001055955">
    <property type="component" value="Chromosome"/>
</dbReference>
<keyword evidence="3" id="KW-0378">Hydrolase</keyword>
<dbReference type="InterPro" id="IPR036034">
    <property type="entry name" value="PDZ_sf"/>
</dbReference>
<dbReference type="SUPFAM" id="SSF50156">
    <property type="entry name" value="PDZ domain-like"/>
    <property type="match status" value="2"/>
</dbReference>
<feature type="domain" description="PDZ" evidence="6">
    <location>
        <begin position="318"/>
        <end position="399"/>
    </location>
</feature>